<evidence type="ECO:0000259" key="1">
    <source>
        <dbReference type="Pfam" id="PF03159"/>
    </source>
</evidence>
<reference evidence="2" key="4">
    <citation type="submission" date="2019-03" db="UniProtKB">
        <authorList>
            <consortium name="EnsemblPlants"/>
        </authorList>
    </citation>
    <scope>IDENTIFICATION</scope>
</reference>
<protein>
    <recommendedName>
        <fullName evidence="1">Xrn1 N-terminal domain-containing protein</fullName>
    </recommendedName>
</protein>
<dbReference type="GO" id="GO:0004534">
    <property type="term" value="F:5'-3' RNA exonuclease activity"/>
    <property type="evidence" value="ECO:0007669"/>
    <property type="project" value="TreeGrafter"/>
</dbReference>
<dbReference type="Gene3D" id="3.40.50.12390">
    <property type="match status" value="1"/>
</dbReference>
<reference evidence="3" key="1">
    <citation type="journal article" date="2014" name="Science">
        <title>Ancient hybridizations among the ancestral genomes of bread wheat.</title>
        <authorList>
            <consortium name="International Wheat Genome Sequencing Consortium,"/>
            <person name="Marcussen T."/>
            <person name="Sandve S.R."/>
            <person name="Heier L."/>
            <person name="Spannagl M."/>
            <person name="Pfeifer M."/>
            <person name="Jakobsen K.S."/>
            <person name="Wulff B.B."/>
            <person name="Steuernagel B."/>
            <person name="Mayer K.F."/>
            <person name="Olsen O.A."/>
        </authorList>
    </citation>
    <scope>NUCLEOTIDE SEQUENCE [LARGE SCALE GENOMIC DNA]</scope>
    <source>
        <strain evidence="3">cv. AL8/78</strain>
    </source>
</reference>
<dbReference type="InterPro" id="IPR027073">
    <property type="entry name" value="5_3_exoribonuclease"/>
</dbReference>
<reference evidence="3" key="2">
    <citation type="journal article" date="2017" name="Nat. Plants">
        <title>The Aegilops tauschii genome reveals multiple impacts of transposons.</title>
        <authorList>
            <person name="Zhao G."/>
            <person name="Zou C."/>
            <person name="Li K."/>
            <person name="Wang K."/>
            <person name="Li T."/>
            <person name="Gao L."/>
            <person name="Zhang X."/>
            <person name="Wang H."/>
            <person name="Yang Z."/>
            <person name="Liu X."/>
            <person name="Jiang W."/>
            <person name="Mao L."/>
            <person name="Kong X."/>
            <person name="Jiao Y."/>
            <person name="Jia J."/>
        </authorList>
    </citation>
    <scope>NUCLEOTIDE SEQUENCE [LARGE SCALE GENOMIC DNA]</scope>
    <source>
        <strain evidence="3">cv. AL8/78</strain>
    </source>
</reference>
<accession>A0A453LGJ2</accession>
<dbReference type="PANTHER" id="PTHR12341:SF54">
    <property type="entry name" value="5'-3' EXORIBONUCLEASE"/>
    <property type="match status" value="1"/>
</dbReference>
<name>A0A453LGJ2_AEGTS</name>
<dbReference type="Proteomes" id="UP000015105">
    <property type="component" value="Chromosome 5D"/>
</dbReference>
<dbReference type="GO" id="GO:0000956">
    <property type="term" value="P:nuclear-transcribed mRNA catabolic process"/>
    <property type="evidence" value="ECO:0007669"/>
    <property type="project" value="TreeGrafter"/>
</dbReference>
<dbReference type="Gramene" id="AET5Gv20751600.44">
    <property type="protein sequence ID" value="AET5Gv20751600.44"/>
    <property type="gene ID" value="AET5Gv20751600"/>
</dbReference>
<keyword evidence="3" id="KW-1185">Reference proteome</keyword>
<reference evidence="2" key="5">
    <citation type="journal article" date="2021" name="G3 (Bethesda)">
        <title>Aegilops tauschii genome assembly Aet v5.0 features greater sequence contiguity and improved annotation.</title>
        <authorList>
            <person name="Wang L."/>
            <person name="Zhu T."/>
            <person name="Rodriguez J.C."/>
            <person name="Deal K.R."/>
            <person name="Dubcovsky J."/>
            <person name="McGuire P.E."/>
            <person name="Lux T."/>
            <person name="Spannagl M."/>
            <person name="Mayer K.F.X."/>
            <person name="Baldrich P."/>
            <person name="Meyers B.C."/>
            <person name="Huo N."/>
            <person name="Gu Y.Q."/>
            <person name="Zhou H."/>
            <person name="Devos K.M."/>
            <person name="Bennetzen J.L."/>
            <person name="Unver T."/>
            <person name="Budak H."/>
            <person name="Gulick P.J."/>
            <person name="Galiba G."/>
            <person name="Kalapos B."/>
            <person name="Nelson D.R."/>
            <person name="Li P."/>
            <person name="You F.M."/>
            <person name="Luo M.C."/>
            <person name="Dvorak J."/>
        </authorList>
    </citation>
    <scope>NUCLEOTIDE SEQUENCE [LARGE SCALE GENOMIC DNA]</scope>
    <source>
        <strain evidence="2">cv. AL8/78</strain>
    </source>
</reference>
<reference evidence="2" key="3">
    <citation type="journal article" date="2017" name="Nature">
        <title>Genome sequence of the progenitor of the wheat D genome Aegilops tauschii.</title>
        <authorList>
            <person name="Luo M.C."/>
            <person name="Gu Y.Q."/>
            <person name="Puiu D."/>
            <person name="Wang H."/>
            <person name="Twardziok S.O."/>
            <person name="Deal K.R."/>
            <person name="Huo N."/>
            <person name="Zhu T."/>
            <person name="Wang L."/>
            <person name="Wang Y."/>
            <person name="McGuire P.E."/>
            <person name="Liu S."/>
            <person name="Long H."/>
            <person name="Ramasamy R.K."/>
            <person name="Rodriguez J.C."/>
            <person name="Van S.L."/>
            <person name="Yuan L."/>
            <person name="Wang Z."/>
            <person name="Xia Z."/>
            <person name="Xiao L."/>
            <person name="Anderson O.D."/>
            <person name="Ouyang S."/>
            <person name="Liang Y."/>
            <person name="Zimin A.V."/>
            <person name="Pertea G."/>
            <person name="Qi P."/>
            <person name="Bennetzen J.L."/>
            <person name="Dai X."/>
            <person name="Dawson M.W."/>
            <person name="Muller H.G."/>
            <person name="Kugler K."/>
            <person name="Rivarola-Duarte L."/>
            <person name="Spannagl M."/>
            <person name="Mayer K.F.X."/>
            <person name="Lu F.H."/>
            <person name="Bevan M.W."/>
            <person name="Leroy P."/>
            <person name="Li P."/>
            <person name="You F.M."/>
            <person name="Sun Q."/>
            <person name="Liu Z."/>
            <person name="Lyons E."/>
            <person name="Wicker T."/>
            <person name="Salzberg S.L."/>
            <person name="Devos K.M."/>
            <person name="Dvorak J."/>
        </authorList>
    </citation>
    <scope>NUCLEOTIDE SEQUENCE [LARGE SCALE GENOMIC DNA]</scope>
    <source>
        <strain evidence="2">cv. AL8/78</strain>
    </source>
</reference>
<dbReference type="InterPro" id="IPR004859">
    <property type="entry name" value="Xrn1_N"/>
</dbReference>
<dbReference type="PANTHER" id="PTHR12341">
    <property type="entry name" value="5'-&gt;3' EXORIBONUCLEASE"/>
    <property type="match status" value="1"/>
</dbReference>
<proteinExistence type="predicted"/>
<feature type="domain" description="Xrn1 N-terminal" evidence="1">
    <location>
        <begin position="1"/>
        <end position="30"/>
    </location>
</feature>
<dbReference type="Pfam" id="PF03159">
    <property type="entry name" value="XRN_N"/>
    <property type="match status" value="1"/>
</dbReference>
<evidence type="ECO:0000313" key="3">
    <source>
        <dbReference type="Proteomes" id="UP000015105"/>
    </source>
</evidence>
<evidence type="ECO:0000313" key="2">
    <source>
        <dbReference type="EnsemblPlants" id="AET5Gv20751600.44"/>
    </source>
</evidence>
<sequence>GEGEHKIMSFIRAQRSMENYDPNTRHCLHGHV</sequence>
<dbReference type="EnsemblPlants" id="AET5Gv20751600.44">
    <property type="protein sequence ID" value="AET5Gv20751600.44"/>
    <property type="gene ID" value="AET5Gv20751600"/>
</dbReference>
<organism evidence="2 3">
    <name type="scientific">Aegilops tauschii subsp. strangulata</name>
    <name type="common">Goatgrass</name>
    <dbReference type="NCBI Taxonomy" id="200361"/>
    <lineage>
        <taxon>Eukaryota</taxon>
        <taxon>Viridiplantae</taxon>
        <taxon>Streptophyta</taxon>
        <taxon>Embryophyta</taxon>
        <taxon>Tracheophyta</taxon>
        <taxon>Spermatophyta</taxon>
        <taxon>Magnoliopsida</taxon>
        <taxon>Liliopsida</taxon>
        <taxon>Poales</taxon>
        <taxon>Poaceae</taxon>
        <taxon>BOP clade</taxon>
        <taxon>Pooideae</taxon>
        <taxon>Triticodae</taxon>
        <taxon>Triticeae</taxon>
        <taxon>Triticinae</taxon>
        <taxon>Aegilops</taxon>
    </lineage>
</organism>
<dbReference type="AlphaFoldDB" id="A0A453LGJ2"/>
<dbReference type="GO" id="GO:0003723">
    <property type="term" value="F:RNA binding"/>
    <property type="evidence" value="ECO:0007669"/>
    <property type="project" value="TreeGrafter"/>
</dbReference>
<dbReference type="GO" id="GO:0005634">
    <property type="term" value="C:nucleus"/>
    <property type="evidence" value="ECO:0007669"/>
    <property type="project" value="TreeGrafter"/>
</dbReference>